<dbReference type="EMBL" id="GGEC01001549">
    <property type="protein sequence ID" value="MBW82032.1"/>
    <property type="molecule type" value="Transcribed_RNA"/>
</dbReference>
<evidence type="ECO:0000313" key="1">
    <source>
        <dbReference type="EMBL" id="MBW82032.1"/>
    </source>
</evidence>
<proteinExistence type="predicted"/>
<organism evidence="1">
    <name type="scientific">Rhizophora mucronata</name>
    <name type="common">Asiatic mangrove</name>
    <dbReference type="NCBI Taxonomy" id="61149"/>
    <lineage>
        <taxon>Eukaryota</taxon>
        <taxon>Viridiplantae</taxon>
        <taxon>Streptophyta</taxon>
        <taxon>Embryophyta</taxon>
        <taxon>Tracheophyta</taxon>
        <taxon>Spermatophyta</taxon>
        <taxon>Magnoliopsida</taxon>
        <taxon>eudicotyledons</taxon>
        <taxon>Gunneridae</taxon>
        <taxon>Pentapetalae</taxon>
        <taxon>rosids</taxon>
        <taxon>fabids</taxon>
        <taxon>Malpighiales</taxon>
        <taxon>Rhizophoraceae</taxon>
        <taxon>Rhizophora</taxon>
    </lineage>
</organism>
<dbReference type="AlphaFoldDB" id="A0A2P2ILB6"/>
<reference evidence="1" key="1">
    <citation type="submission" date="2018-02" db="EMBL/GenBank/DDBJ databases">
        <title>Rhizophora mucronata_Transcriptome.</title>
        <authorList>
            <person name="Meera S.P."/>
            <person name="Sreeshan A."/>
            <person name="Augustine A."/>
        </authorList>
    </citation>
    <scope>NUCLEOTIDE SEQUENCE</scope>
    <source>
        <tissue evidence="1">Leaf</tissue>
    </source>
</reference>
<accession>A0A2P2ILB6</accession>
<name>A0A2P2ILB6_RHIMU</name>
<sequence length="68" mass="8077">MCFCRRQQWLAYGTKRNRLPSRSGLRNGGQTLNSKLCFNFFFIFPLLFINGLNQSEINKEEQEDKRDT</sequence>
<protein>
    <submittedName>
        <fullName evidence="1">Uncharacterized protein</fullName>
    </submittedName>
</protein>